<name>A0AAN6S851_9PEZI</name>
<evidence type="ECO:0000313" key="2">
    <source>
        <dbReference type="Proteomes" id="UP001303473"/>
    </source>
</evidence>
<keyword evidence="2" id="KW-1185">Reference proteome</keyword>
<sequence>MLRARGPGKAVSCGPVWRPISAALRLSACPRRAHSPTSRTSKLPYTAPCQLATLLGATHQFASRIAAAPNALSPDGPRLHARARFSGGQDRRSMRAPLGSPVPMPCSSLLRFWNRHPCTALALHINGSADQSALALALAPIVWTRDVRARGELNFQRRRTPHANLTPASRLGRSTSSVLLSARDRVGLVSIIVDACAVSLCWGLFLWEKTAAVRLQDPEL</sequence>
<proteinExistence type="predicted"/>
<accession>A0AAN6S851</accession>
<organism evidence="1 2">
    <name type="scientific">Diplogelasinospora grovesii</name>
    <dbReference type="NCBI Taxonomy" id="303347"/>
    <lineage>
        <taxon>Eukaryota</taxon>
        <taxon>Fungi</taxon>
        <taxon>Dikarya</taxon>
        <taxon>Ascomycota</taxon>
        <taxon>Pezizomycotina</taxon>
        <taxon>Sordariomycetes</taxon>
        <taxon>Sordariomycetidae</taxon>
        <taxon>Sordariales</taxon>
        <taxon>Diplogelasinosporaceae</taxon>
        <taxon>Diplogelasinospora</taxon>
    </lineage>
</organism>
<dbReference type="Proteomes" id="UP001303473">
    <property type="component" value="Unassembled WGS sequence"/>
</dbReference>
<dbReference type="EMBL" id="MU853762">
    <property type="protein sequence ID" value="KAK3943985.1"/>
    <property type="molecule type" value="Genomic_DNA"/>
</dbReference>
<comment type="caution">
    <text evidence="1">The sequence shown here is derived from an EMBL/GenBank/DDBJ whole genome shotgun (WGS) entry which is preliminary data.</text>
</comment>
<protein>
    <submittedName>
        <fullName evidence="1">Uncharacterized protein</fullName>
    </submittedName>
</protein>
<evidence type="ECO:0000313" key="1">
    <source>
        <dbReference type="EMBL" id="KAK3943985.1"/>
    </source>
</evidence>
<reference evidence="2" key="1">
    <citation type="journal article" date="2023" name="Mol. Phylogenet. Evol.">
        <title>Genome-scale phylogeny and comparative genomics of the fungal order Sordariales.</title>
        <authorList>
            <person name="Hensen N."/>
            <person name="Bonometti L."/>
            <person name="Westerberg I."/>
            <person name="Brannstrom I.O."/>
            <person name="Guillou S."/>
            <person name="Cros-Aarteil S."/>
            <person name="Calhoun S."/>
            <person name="Haridas S."/>
            <person name="Kuo A."/>
            <person name="Mondo S."/>
            <person name="Pangilinan J."/>
            <person name="Riley R."/>
            <person name="LaButti K."/>
            <person name="Andreopoulos B."/>
            <person name="Lipzen A."/>
            <person name="Chen C."/>
            <person name="Yan M."/>
            <person name="Daum C."/>
            <person name="Ng V."/>
            <person name="Clum A."/>
            <person name="Steindorff A."/>
            <person name="Ohm R.A."/>
            <person name="Martin F."/>
            <person name="Silar P."/>
            <person name="Natvig D.O."/>
            <person name="Lalanne C."/>
            <person name="Gautier V."/>
            <person name="Ament-Velasquez S.L."/>
            <person name="Kruys A."/>
            <person name="Hutchinson M.I."/>
            <person name="Powell A.J."/>
            <person name="Barry K."/>
            <person name="Miller A.N."/>
            <person name="Grigoriev I.V."/>
            <person name="Debuchy R."/>
            <person name="Gladieux P."/>
            <person name="Hiltunen Thoren M."/>
            <person name="Johannesson H."/>
        </authorList>
    </citation>
    <scope>NUCLEOTIDE SEQUENCE [LARGE SCALE GENOMIC DNA]</scope>
    <source>
        <strain evidence="2">CBS 340.73</strain>
    </source>
</reference>
<dbReference type="AlphaFoldDB" id="A0AAN6S851"/>
<gene>
    <name evidence="1" type="ORF">QBC46DRAFT_15149</name>
</gene>